<dbReference type="Pfam" id="PF01814">
    <property type="entry name" value="Hemerythrin"/>
    <property type="match status" value="1"/>
</dbReference>
<comment type="caution">
    <text evidence="2">The sequence shown here is derived from an EMBL/GenBank/DDBJ whole genome shotgun (WGS) entry which is preliminary data.</text>
</comment>
<dbReference type="RefSeq" id="WP_189963171.1">
    <property type="nucleotide sequence ID" value="NZ_BMUA01000008.1"/>
</dbReference>
<accession>A0ABQ3QWR5</accession>
<dbReference type="InterPro" id="IPR012312">
    <property type="entry name" value="Hemerythrin-like"/>
</dbReference>
<proteinExistence type="predicted"/>
<name>A0ABQ3QWR5_9ACTN</name>
<dbReference type="Gene3D" id="1.20.120.520">
    <property type="entry name" value="nmb1532 protein domain like"/>
    <property type="match status" value="1"/>
</dbReference>
<evidence type="ECO:0000313" key="2">
    <source>
        <dbReference type="EMBL" id="GHI41705.1"/>
    </source>
</evidence>
<protein>
    <recommendedName>
        <fullName evidence="1">Hemerythrin-like domain-containing protein</fullName>
    </recommendedName>
</protein>
<gene>
    <name evidence="2" type="ORF">Sviol_61130</name>
</gene>
<sequence>MCHYCGCREIPLIKEFIAEHERVTDAAGDAQRALAAGDTARARELIAFMVRELDSHWRGEENGLFAVMREDPEYADYITVLVDEHRDHSARLPALDLETPGGRDEFDVMVQELHQHISREEDGLFPASLTALSGDEWNRSMAAWRESHPEE</sequence>
<evidence type="ECO:0000313" key="3">
    <source>
        <dbReference type="Proteomes" id="UP001050808"/>
    </source>
</evidence>
<organism evidence="2 3">
    <name type="scientific">Streptomyces violascens</name>
    <dbReference type="NCBI Taxonomy" id="67381"/>
    <lineage>
        <taxon>Bacteria</taxon>
        <taxon>Bacillati</taxon>
        <taxon>Actinomycetota</taxon>
        <taxon>Actinomycetes</taxon>
        <taxon>Kitasatosporales</taxon>
        <taxon>Streptomycetaceae</taxon>
        <taxon>Streptomyces</taxon>
    </lineage>
</organism>
<keyword evidence="3" id="KW-1185">Reference proteome</keyword>
<dbReference type="Proteomes" id="UP001050808">
    <property type="component" value="Unassembled WGS sequence"/>
</dbReference>
<reference evidence="2" key="1">
    <citation type="submission" date="2024-05" db="EMBL/GenBank/DDBJ databases">
        <title>Whole genome shotgun sequence of Streptomyces violascens NBRC 12920.</title>
        <authorList>
            <person name="Komaki H."/>
            <person name="Tamura T."/>
        </authorList>
    </citation>
    <scope>NUCLEOTIDE SEQUENCE</scope>
    <source>
        <strain evidence="2">NBRC 12920</strain>
    </source>
</reference>
<dbReference type="EMBL" id="BNDY01000017">
    <property type="protein sequence ID" value="GHI41705.1"/>
    <property type="molecule type" value="Genomic_DNA"/>
</dbReference>
<evidence type="ECO:0000259" key="1">
    <source>
        <dbReference type="Pfam" id="PF01814"/>
    </source>
</evidence>
<feature type="domain" description="Hemerythrin-like" evidence="1">
    <location>
        <begin position="13"/>
        <end position="127"/>
    </location>
</feature>